<sequence>PTPTPTPMPAPTPMACHLGRCHNCKQYLPKIEPWLLQRQRQLNLMPNMLALEWLPDAEYGSLDV</sequence>
<feature type="non-terminal residue" evidence="1">
    <location>
        <position position="1"/>
    </location>
</feature>
<gene>
    <name evidence="1" type="ORF">AWZ03_011742</name>
</gene>
<dbReference type="AlphaFoldDB" id="A0A484AYX6"/>
<dbReference type="Proteomes" id="UP000295192">
    <property type="component" value="Unassembled WGS sequence"/>
</dbReference>
<protein>
    <submittedName>
        <fullName evidence="1">Uncharacterized protein</fullName>
    </submittedName>
</protein>
<comment type="caution">
    <text evidence="1">The sequence shown here is derived from an EMBL/GenBank/DDBJ whole genome shotgun (WGS) entry which is preliminary data.</text>
</comment>
<organism evidence="1 2">
    <name type="scientific">Drosophila navojoa</name>
    <name type="common">Fruit fly</name>
    <dbReference type="NCBI Taxonomy" id="7232"/>
    <lineage>
        <taxon>Eukaryota</taxon>
        <taxon>Metazoa</taxon>
        <taxon>Ecdysozoa</taxon>
        <taxon>Arthropoda</taxon>
        <taxon>Hexapoda</taxon>
        <taxon>Insecta</taxon>
        <taxon>Pterygota</taxon>
        <taxon>Neoptera</taxon>
        <taxon>Endopterygota</taxon>
        <taxon>Diptera</taxon>
        <taxon>Brachycera</taxon>
        <taxon>Muscomorpha</taxon>
        <taxon>Ephydroidea</taxon>
        <taxon>Drosophilidae</taxon>
        <taxon>Drosophila</taxon>
    </lineage>
</organism>
<evidence type="ECO:0000313" key="2">
    <source>
        <dbReference type="Proteomes" id="UP000295192"/>
    </source>
</evidence>
<dbReference type="EMBL" id="LSRL02000301">
    <property type="protein sequence ID" value="TDG41827.1"/>
    <property type="molecule type" value="Genomic_DNA"/>
</dbReference>
<name>A0A484AYX6_DRONA</name>
<accession>A0A484AYX6</accession>
<proteinExistence type="predicted"/>
<reference evidence="1 2" key="1">
    <citation type="journal article" date="2019" name="J. Hered.">
        <title>An Improved Genome Assembly for Drosophila navojoa, the Basal Species in the mojavensis Cluster.</title>
        <authorList>
            <person name="Vanderlinde T."/>
            <person name="Dupim E.G."/>
            <person name="Nazario-Yepiz N.O."/>
            <person name="Carvalho A.B."/>
        </authorList>
    </citation>
    <scope>NUCLEOTIDE SEQUENCE [LARGE SCALE GENOMIC DNA]</scope>
    <source>
        <strain evidence="1">Navoj_Jal97</strain>
        <tissue evidence="1">Whole organism</tissue>
    </source>
</reference>
<evidence type="ECO:0000313" key="1">
    <source>
        <dbReference type="EMBL" id="TDG41827.1"/>
    </source>
</evidence>
<keyword evidence="2" id="KW-1185">Reference proteome</keyword>